<proteinExistence type="predicted"/>
<feature type="compositionally biased region" description="Basic and acidic residues" evidence="1">
    <location>
        <begin position="27"/>
        <end position="37"/>
    </location>
</feature>
<reference evidence="2 3" key="1">
    <citation type="journal article" date="2019" name="Int. J. Syst. Evol. Microbiol.">
        <title>The Global Catalogue of Microorganisms (GCM) 10K type strain sequencing project: providing services to taxonomists for standard genome sequencing and annotation.</title>
        <authorList>
            <consortium name="The Broad Institute Genomics Platform"/>
            <consortium name="The Broad Institute Genome Sequencing Center for Infectious Disease"/>
            <person name="Wu L."/>
            <person name="Ma J."/>
        </authorList>
    </citation>
    <scope>NUCLEOTIDE SEQUENCE [LARGE SCALE GENOMIC DNA]</scope>
    <source>
        <strain evidence="2 3">JCM 4805</strain>
    </source>
</reference>
<evidence type="ECO:0000313" key="2">
    <source>
        <dbReference type="EMBL" id="GAA0501446.1"/>
    </source>
</evidence>
<accession>A0ABN1BMS4</accession>
<dbReference type="RefSeq" id="WP_346100555.1">
    <property type="nucleotide sequence ID" value="NZ_BAAABY010000070.1"/>
</dbReference>
<organism evidence="2 3">
    <name type="scientific">Streptomyces olivaceiscleroticus</name>
    <dbReference type="NCBI Taxonomy" id="68245"/>
    <lineage>
        <taxon>Bacteria</taxon>
        <taxon>Bacillati</taxon>
        <taxon>Actinomycetota</taxon>
        <taxon>Actinomycetes</taxon>
        <taxon>Kitasatosporales</taxon>
        <taxon>Streptomycetaceae</taxon>
        <taxon>Streptomyces</taxon>
    </lineage>
</organism>
<keyword evidence="3" id="KW-1185">Reference proteome</keyword>
<dbReference type="EMBL" id="BAAABY010000070">
    <property type="protein sequence ID" value="GAA0501446.1"/>
    <property type="molecule type" value="Genomic_DNA"/>
</dbReference>
<evidence type="ECO:0008006" key="4">
    <source>
        <dbReference type="Google" id="ProtNLM"/>
    </source>
</evidence>
<evidence type="ECO:0000256" key="1">
    <source>
        <dbReference type="SAM" id="MobiDB-lite"/>
    </source>
</evidence>
<comment type="caution">
    <text evidence="2">The sequence shown here is derived from an EMBL/GenBank/DDBJ whole genome shotgun (WGS) entry which is preliminary data.</text>
</comment>
<protein>
    <recommendedName>
        <fullName evidence="4">Lipoprotein</fullName>
    </recommendedName>
</protein>
<name>A0ABN1BMS4_9ACTN</name>
<dbReference type="Proteomes" id="UP001500909">
    <property type="component" value="Unassembled WGS sequence"/>
</dbReference>
<evidence type="ECO:0000313" key="3">
    <source>
        <dbReference type="Proteomes" id="UP001500909"/>
    </source>
</evidence>
<gene>
    <name evidence="2" type="ORF">GCM10010361_78800</name>
</gene>
<feature type="region of interest" description="Disordered" evidence="1">
    <location>
        <begin position="1"/>
        <end position="42"/>
    </location>
</feature>
<sequence>MERPSKAPTEAPTASAEVTEEAYPDTAEGRLDEKADEQGWESGYESAHAYIADMCESMTSQKGFGRDPGEWLMENQSPEDGQREILRAGMPTLCPKWWPTVRKALGGDYERSFSDGTYTVIAEPEDGADQIAPGTYRVSGDLSGCYWERATSGGRVIDNQFAKAARSITVTVAASDGLFTAEGCGLWKPVK</sequence>